<dbReference type="Proteomes" id="UP001500604">
    <property type="component" value="Unassembled WGS sequence"/>
</dbReference>
<gene>
    <name evidence="2" type="ORF">GCM10023116_43690</name>
</gene>
<keyword evidence="1" id="KW-0732">Signal</keyword>
<proteinExistence type="predicted"/>
<feature type="signal peptide" evidence="1">
    <location>
        <begin position="1"/>
        <end position="23"/>
    </location>
</feature>
<accession>A0ABP8VAM8</accession>
<evidence type="ECO:0000313" key="3">
    <source>
        <dbReference type="Proteomes" id="UP001500604"/>
    </source>
</evidence>
<comment type="caution">
    <text evidence="2">The sequence shown here is derived from an EMBL/GenBank/DDBJ whole genome shotgun (WGS) entry which is preliminary data.</text>
</comment>
<evidence type="ECO:0000313" key="2">
    <source>
        <dbReference type="EMBL" id="GAA4652085.1"/>
    </source>
</evidence>
<sequence length="104" mass="11028">MNRLIAVLLVALLAGCSAGSVNTALTNSGGVAVTKVYGVDHDYDVYVILGTFDAPKTEQGQIELARYALGDSCPGFAVTGAETINRPEYAGRKMGTRIFQVRCK</sequence>
<dbReference type="EMBL" id="BAABFL010000468">
    <property type="protein sequence ID" value="GAA4652085.1"/>
    <property type="molecule type" value="Genomic_DNA"/>
</dbReference>
<organism evidence="2 3">
    <name type="scientific">Kistimonas scapharcae</name>
    <dbReference type="NCBI Taxonomy" id="1036133"/>
    <lineage>
        <taxon>Bacteria</taxon>
        <taxon>Pseudomonadati</taxon>
        <taxon>Pseudomonadota</taxon>
        <taxon>Gammaproteobacteria</taxon>
        <taxon>Oceanospirillales</taxon>
        <taxon>Endozoicomonadaceae</taxon>
        <taxon>Kistimonas</taxon>
    </lineage>
</organism>
<feature type="chain" id="PRO_5045274901" description="Lipoprotein" evidence="1">
    <location>
        <begin position="24"/>
        <end position="104"/>
    </location>
</feature>
<keyword evidence="3" id="KW-1185">Reference proteome</keyword>
<dbReference type="RefSeq" id="WP_345198582.1">
    <property type="nucleotide sequence ID" value="NZ_BAABFL010000468.1"/>
</dbReference>
<protein>
    <recommendedName>
        <fullName evidence="4">Lipoprotein</fullName>
    </recommendedName>
</protein>
<dbReference type="PROSITE" id="PS51257">
    <property type="entry name" value="PROKAR_LIPOPROTEIN"/>
    <property type="match status" value="1"/>
</dbReference>
<name>A0ABP8VAM8_9GAMM</name>
<reference evidence="3" key="1">
    <citation type="journal article" date="2019" name="Int. J. Syst. Evol. Microbiol.">
        <title>The Global Catalogue of Microorganisms (GCM) 10K type strain sequencing project: providing services to taxonomists for standard genome sequencing and annotation.</title>
        <authorList>
            <consortium name="The Broad Institute Genomics Platform"/>
            <consortium name="The Broad Institute Genome Sequencing Center for Infectious Disease"/>
            <person name="Wu L."/>
            <person name="Ma J."/>
        </authorList>
    </citation>
    <scope>NUCLEOTIDE SEQUENCE [LARGE SCALE GENOMIC DNA]</scope>
    <source>
        <strain evidence="3">JCM 17805</strain>
    </source>
</reference>
<evidence type="ECO:0008006" key="4">
    <source>
        <dbReference type="Google" id="ProtNLM"/>
    </source>
</evidence>
<evidence type="ECO:0000256" key="1">
    <source>
        <dbReference type="SAM" id="SignalP"/>
    </source>
</evidence>